<feature type="region of interest" description="Disordered" evidence="1">
    <location>
        <begin position="23"/>
        <end position="125"/>
    </location>
</feature>
<comment type="caution">
    <text evidence="3">The sequence shown here is derived from an EMBL/GenBank/DDBJ whole genome shotgun (WGS) entry which is preliminary data.</text>
</comment>
<feature type="chain" id="PRO_5039225404" description="GerMN domain-containing protein" evidence="2">
    <location>
        <begin position="31"/>
        <end position="270"/>
    </location>
</feature>
<evidence type="ECO:0008006" key="5">
    <source>
        <dbReference type="Google" id="ProtNLM"/>
    </source>
</evidence>
<reference evidence="3 4" key="1">
    <citation type="submission" date="2014-11" db="EMBL/GenBank/DDBJ databases">
        <title>Genome sequence and analysis of novel Kurthia sp.</title>
        <authorList>
            <person name="Lawson J.N."/>
            <person name="Gonzalez J.E."/>
            <person name="Rinauldi L."/>
            <person name="Xuan Z."/>
            <person name="Firman A."/>
            <person name="Shaddox L."/>
            <person name="Trudeau A."/>
            <person name="Shah S."/>
            <person name="Reiman D."/>
        </authorList>
    </citation>
    <scope>NUCLEOTIDE SEQUENCE [LARGE SCALE GENOMIC DNA]</scope>
    <source>
        <strain evidence="3 4">3B1D</strain>
    </source>
</reference>
<dbReference type="EMBL" id="JTFC01000019">
    <property type="protein sequence ID" value="RUS57566.1"/>
    <property type="molecule type" value="Genomic_DNA"/>
</dbReference>
<sequence length="270" mass="30257">MKLMQKMMLLTAVTVAMLAACGNTSDSSSADNEQAPVTQTAEESSSASTTKSEDAQSEADEKQEESTTSDSKDSSASEKEAVADTSSKEEKTTKEETKETATTEEEEEVETVSGETATETVKADLTKPLSLNEDATDDSIVIYDMNDEQFITTRVDYSYAAEGSQTKKILMTLYDRYYTTYFNNYAVSKDEKKIILDFNGQGMLENNFVYTNENYVEIITSLFANFPKLETIQFKVDGQVTELDNFTETSRADWKKMLEQNDYTYNVVEN</sequence>
<evidence type="ECO:0000313" key="4">
    <source>
        <dbReference type="Proteomes" id="UP000288623"/>
    </source>
</evidence>
<proteinExistence type="predicted"/>
<evidence type="ECO:0000256" key="2">
    <source>
        <dbReference type="SAM" id="SignalP"/>
    </source>
</evidence>
<feature type="compositionally biased region" description="Low complexity" evidence="1">
    <location>
        <begin position="111"/>
        <end position="120"/>
    </location>
</feature>
<feature type="signal peptide" evidence="2">
    <location>
        <begin position="1"/>
        <end position="30"/>
    </location>
</feature>
<accession>A0A433RW89</accession>
<evidence type="ECO:0000313" key="3">
    <source>
        <dbReference type="EMBL" id="RUS57566.1"/>
    </source>
</evidence>
<protein>
    <recommendedName>
        <fullName evidence="5">GerMN domain-containing protein</fullName>
    </recommendedName>
</protein>
<dbReference type="AlphaFoldDB" id="A0A433RW89"/>
<dbReference type="PROSITE" id="PS51257">
    <property type="entry name" value="PROKAR_LIPOPROTEIN"/>
    <property type="match status" value="1"/>
</dbReference>
<feature type="compositionally biased region" description="Polar residues" evidence="1">
    <location>
        <begin position="23"/>
        <end position="39"/>
    </location>
</feature>
<organism evidence="3 4">
    <name type="scientific">Candidatus Kurthia intestinigallinarum</name>
    <dbReference type="NCBI Taxonomy" id="1562256"/>
    <lineage>
        <taxon>Bacteria</taxon>
        <taxon>Bacillati</taxon>
        <taxon>Bacillota</taxon>
        <taxon>Bacilli</taxon>
        <taxon>Bacillales</taxon>
        <taxon>Caryophanaceae</taxon>
        <taxon>Kurthia</taxon>
    </lineage>
</organism>
<evidence type="ECO:0000256" key="1">
    <source>
        <dbReference type="SAM" id="MobiDB-lite"/>
    </source>
</evidence>
<dbReference type="Proteomes" id="UP000288623">
    <property type="component" value="Unassembled WGS sequence"/>
</dbReference>
<name>A0A433RW89_9BACL</name>
<feature type="compositionally biased region" description="Low complexity" evidence="1">
    <location>
        <begin position="40"/>
        <end position="50"/>
    </location>
</feature>
<gene>
    <name evidence="3" type="ORF">QI30_05285</name>
</gene>
<keyword evidence="4" id="KW-1185">Reference proteome</keyword>
<keyword evidence="2" id="KW-0732">Signal</keyword>
<feature type="compositionally biased region" description="Basic and acidic residues" evidence="1">
    <location>
        <begin position="70"/>
        <end position="101"/>
    </location>
</feature>